<name>T1CX78_9ZZZZ</name>
<reference evidence="2" key="2">
    <citation type="journal article" date="2014" name="ISME J.">
        <title>Microbial stratification in low pH oxic and suboxic macroscopic growths along an acid mine drainage.</title>
        <authorList>
            <person name="Mendez-Garcia C."/>
            <person name="Mesa V."/>
            <person name="Sprenger R.R."/>
            <person name="Richter M."/>
            <person name="Diez M.S."/>
            <person name="Solano J."/>
            <person name="Bargiela R."/>
            <person name="Golyshina O.V."/>
            <person name="Manteca A."/>
            <person name="Ramos J.L."/>
            <person name="Gallego J.R."/>
            <person name="Llorente I."/>
            <person name="Martins Dos Santos V.A."/>
            <person name="Jensen O.N."/>
            <person name="Pelaez A.I."/>
            <person name="Sanchez J."/>
            <person name="Ferrer M."/>
        </authorList>
    </citation>
    <scope>NUCLEOTIDE SEQUENCE</scope>
</reference>
<feature type="transmembrane region" description="Helical" evidence="1">
    <location>
        <begin position="130"/>
        <end position="149"/>
    </location>
</feature>
<reference evidence="2" key="1">
    <citation type="submission" date="2013-08" db="EMBL/GenBank/DDBJ databases">
        <authorList>
            <person name="Mendez C."/>
            <person name="Richter M."/>
            <person name="Ferrer M."/>
            <person name="Sanchez J."/>
        </authorList>
    </citation>
    <scope>NUCLEOTIDE SEQUENCE</scope>
</reference>
<evidence type="ECO:0000313" key="2">
    <source>
        <dbReference type="EMBL" id="EQD74690.1"/>
    </source>
</evidence>
<comment type="caution">
    <text evidence="2">The sequence shown here is derived from an EMBL/GenBank/DDBJ whole genome shotgun (WGS) entry which is preliminary data.</text>
</comment>
<feature type="transmembrane region" description="Helical" evidence="1">
    <location>
        <begin position="101"/>
        <end position="124"/>
    </location>
</feature>
<keyword evidence="1" id="KW-0812">Transmembrane</keyword>
<gene>
    <name evidence="2" type="ORF">B1B_02522</name>
</gene>
<proteinExistence type="predicted"/>
<feature type="transmembrane region" description="Helical" evidence="1">
    <location>
        <begin position="60"/>
        <end position="80"/>
    </location>
</feature>
<evidence type="ECO:0000256" key="1">
    <source>
        <dbReference type="SAM" id="Phobius"/>
    </source>
</evidence>
<keyword evidence="1" id="KW-1133">Transmembrane helix</keyword>
<sequence>MEESVALGRNRVPGLEASPRAAVASPRILSWRAIPLVAIPVAALLVAVQVQGVLLDYVHVMSGALWTGIDIFMGLVIGPIMARMPPPARAQFVQNLVPTMLFLMPTLASVTITAGIYLAVSVGIFNLHYLAIQVAGLIVVVLLIQGLGIF</sequence>
<dbReference type="AlphaFoldDB" id="T1CX78"/>
<protein>
    <submittedName>
        <fullName evidence="2">Uncharacterized protein</fullName>
    </submittedName>
</protein>
<feature type="non-terminal residue" evidence="2">
    <location>
        <position position="150"/>
    </location>
</feature>
<accession>T1CX78</accession>
<organism evidence="2">
    <name type="scientific">mine drainage metagenome</name>
    <dbReference type="NCBI Taxonomy" id="410659"/>
    <lineage>
        <taxon>unclassified sequences</taxon>
        <taxon>metagenomes</taxon>
        <taxon>ecological metagenomes</taxon>
    </lineage>
</organism>
<keyword evidence="1" id="KW-0472">Membrane</keyword>
<feature type="transmembrane region" description="Helical" evidence="1">
    <location>
        <begin position="33"/>
        <end position="54"/>
    </location>
</feature>
<dbReference type="EMBL" id="AUZY01001507">
    <property type="protein sequence ID" value="EQD74690.1"/>
    <property type="molecule type" value="Genomic_DNA"/>
</dbReference>